<organism evidence="12 13">
    <name type="scientific">Cairina moschata</name>
    <name type="common">Muscovy duck</name>
    <dbReference type="NCBI Taxonomy" id="8855"/>
    <lineage>
        <taxon>Eukaryota</taxon>
        <taxon>Metazoa</taxon>
        <taxon>Chordata</taxon>
        <taxon>Craniata</taxon>
        <taxon>Vertebrata</taxon>
        <taxon>Euteleostomi</taxon>
        <taxon>Archelosauria</taxon>
        <taxon>Archosauria</taxon>
        <taxon>Dinosauria</taxon>
        <taxon>Saurischia</taxon>
        <taxon>Theropoda</taxon>
        <taxon>Coelurosauria</taxon>
        <taxon>Aves</taxon>
        <taxon>Neognathae</taxon>
        <taxon>Galloanserae</taxon>
        <taxon>Anseriformes</taxon>
        <taxon>Anatidae</taxon>
        <taxon>Anatinae</taxon>
        <taxon>Cairina</taxon>
    </lineage>
</organism>
<keyword evidence="7" id="KW-0868">Chloride</keyword>
<evidence type="ECO:0000259" key="11">
    <source>
        <dbReference type="SMART" id="SM00642"/>
    </source>
</evidence>
<evidence type="ECO:0000256" key="7">
    <source>
        <dbReference type="ARBA" id="ARBA00023214"/>
    </source>
</evidence>
<dbReference type="GO" id="GO:0043169">
    <property type="term" value="F:cation binding"/>
    <property type="evidence" value="ECO:0007669"/>
    <property type="project" value="InterPro"/>
</dbReference>
<keyword evidence="8" id="KW-0119">Carbohydrate metabolism</keyword>
<name>A0A8C3GJG1_CAIMO</name>
<keyword evidence="10" id="KW-0732">Signal</keyword>
<dbReference type="InterPro" id="IPR017853">
    <property type="entry name" value="GH"/>
</dbReference>
<dbReference type="Ensembl" id="ENSCMMT00000015496.1">
    <property type="protein sequence ID" value="ENSCMMP00000014063.1"/>
    <property type="gene ID" value="ENSCMMG00000008962.1"/>
</dbReference>
<reference evidence="12" key="1">
    <citation type="submission" date="2018-09" db="EMBL/GenBank/DDBJ databases">
        <title>Common duck and Muscovy duck high density SNP chip.</title>
        <authorList>
            <person name="Vignal A."/>
            <person name="Thebault N."/>
            <person name="Warren W.C."/>
        </authorList>
    </citation>
    <scope>NUCLEOTIDE SEQUENCE [LARGE SCALE GENOMIC DNA]</scope>
</reference>
<keyword evidence="13" id="KW-1185">Reference proteome</keyword>
<feature type="signal peptide" evidence="10">
    <location>
        <begin position="1"/>
        <end position="15"/>
    </location>
</feature>
<evidence type="ECO:0000256" key="1">
    <source>
        <dbReference type="ARBA" id="ARBA00000548"/>
    </source>
</evidence>
<dbReference type="Gene3D" id="3.20.20.80">
    <property type="entry name" value="Glycosidases"/>
    <property type="match status" value="2"/>
</dbReference>
<dbReference type="PANTHER" id="PTHR43447">
    <property type="entry name" value="ALPHA-AMYLASE"/>
    <property type="match status" value="1"/>
</dbReference>
<feature type="domain" description="Glycosyl hydrolase family 13 catalytic" evidence="11">
    <location>
        <begin position="26"/>
        <end position="214"/>
    </location>
</feature>
<comment type="catalytic activity">
    <reaction evidence="1">
        <text>Endohydrolysis of (1-&gt;4)-alpha-D-glucosidic linkages in polysaccharides containing three or more (1-&gt;4)-alpha-linked D-glucose units.</text>
        <dbReference type="EC" id="3.2.1.1"/>
    </reaction>
</comment>
<dbReference type="AlphaFoldDB" id="A0A8C3GJG1"/>
<dbReference type="GO" id="GO:0005975">
    <property type="term" value="P:carbohydrate metabolic process"/>
    <property type="evidence" value="ECO:0007669"/>
    <property type="project" value="InterPro"/>
</dbReference>
<dbReference type="PRINTS" id="PR00110">
    <property type="entry name" value="ALPHAAMYLASE"/>
</dbReference>
<evidence type="ECO:0000256" key="3">
    <source>
        <dbReference type="ARBA" id="ARBA00001923"/>
    </source>
</evidence>
<evidence type="ECO:0000256" key="4">
    <source>
        <dbReference type="ARBA" id="ARBA00008061"/>
    </source>
</evidence>
<dbReference type="GO" id="GO:0004556">
    <property type="term" value="F:alpha-amylase activity"/>
    <property type="evidence" value="ECO:0007669"/>
    <property type="project" value="UniProtKB-EC"/>
</dbReference>
<sequence>MQVLLLLVAVGLCGAQYNSNTQAGRTSIVHLFEWRWADIALECERYLAPYGFGGVQVSPPNENIVITNPNRPWWERYQPISYKLCTRSGNEDEFRDMVTRCNNVGVYIYVDAVVNHMCGAAGGSGTHSTCGSYFDAGNENFPAVPYSGWDFNDGKCHTSNGEIQNYGDIYQVNFYGKTAGRTSIVHLFEWRWADIALECERYLAPYGFGGVQVRCFLPVGSETAL</sequence>
<evidence type="ECO:0000256" key="5">
    <source>
        <dbReference type="ARBA" id="ARBA00012595"/>
    </source>
</evidence>
<comment type="similarity">
    <text evidence="4">Belongs to the glycosyl hydrolase 13 family.</text>
</comment>
<evidence type="ECO:0000313" key="13">
    <source>
        <dbReference type="Proteomes" id="UP000694556"/>
    </source>
</evidence>
<comment type="cofactor">
    <cofactor evidence="3">
        <name>chloride</name>
        <dbReference type="ChEBI" id="CHEBI:17996"/>
    </cofactor>
</comment>
<evidence type="ECO:0000256" key="8">
    <source>
        <dbReference type="ARBA" id="ARBA00023277"/>
    </source>
</evidence>
<keyword evidence="9" id="KW-0326">Glycosidase</keyword>
<reference evidence="12" key="2">
    <citation type="submission" date="2025-08" db="UniProtKB">
        <authorList>
            <consortium name="Ensembl"/>
        </authorList>
    </citation>
    <scope>IDENTIFICATION</scope>
</reference>
<dbReference type="SMART" id="SM00642">
    <property type="entry name" value="Aamy"/>
    <property type="match status" value="1"/>
</dbReference>
<evidence type="ECO:0000256" key="9">
    <source>
        <dbReference type="ARBA" id="ARBA00023295"/>
    </source>
</evidence>
<evidence type="ECO:0000256" key="2">
    <source>
        <dbReference type="ARBA" id="ARBA00001913"/>
    </source>
</evidence>
<proteinExistence type="inferred from homology"/>
<dbReference type="SUPFAM" id="SSF51445">
    <property type="entry name" value="(Trans)glycosidases"/>
    <property type="match status" value="1"/>
</dbReference>
<evidence type="ECO:0000256" key="6">
    <source>
        <dbReference type="ARBA" id="ARBA00022801"/>
    </source>
</evidence>
<dbReference type="EC" id="3.2.1.1" evidence="5"/>
<accession>A0A8C3GJG1</accession>
<evidence type="ECO:0000256" key="10">
    <source>
        <dbReference type="SAM" id="SignalP"/>
    </source>
</evidence>
<feature type="chain" id="PRO_5034702333" description="alpha-amylase" evidence="10">
    <location>
        <begin position="16"/>
        <end position="225"/>
    </location>
</feature>
<dbReference type="Proteomes" id="UP000694556">
    <property type="component" value="Chromosome 8"/>
</dbReference>
<dbReference type="InterPro" id="IPR006046">
    <property type="entry name" value="Alpha_amylase"/>
</dbReference>
<keyword evidence="6" id="KW-0378">Hydrolase</keyword>
<dbReference type="InterPro" id="IPR006047">
    <property type="entry name" value="GH13_cat_dom"/>
</dbReference>
<reference evidence="12" key="3">
    <citation type="submission" date="2025-09" db="UniProtKB">
        <authorList>
            <consortium name="Ensembl"/>
        </authorList>
    </citation>
    <scope>IDENTIFICATION</scope>
</reference>
<comment type="cofactor">
    <cofactor evidence="2">
        <name>Ca(2+)</name>
        <dbReference type="ChEBI" id="CHEBI:29108"/>
    </cofactor>
</comment>
<evidence type="ECO:0000313" key="12">
    <source>
        <dbReference type="Ensembl" id="ENSCMMP00000014063.1"/>
    </source>
</evidence>
<protein>
    <recommendedName>
        <fullName evidence="5">alpha-amylase</fullName>
        <ecNumber evidence="5">3.2.1.1</ecNumber>
    </recommendedName>
</protein>